<comment type="caution">
    <text evidence="1">The sequence shown here is derived from an EMBL/GenBank/DDBJ whole genome shotgun (WGS) entry which is preliminary data.</text>
</comment>
<name>A0A852RPW0_9ACTN</name>
<evidence type="ECO:0000313" key="2">
    <source>
        <dbReference type="Proteomes" id="UP000582231"/>
    </source>
</evidence>
<keyword evidence="2" id="KW-1185">Reference proteome</keyword>
<organism evidence="1 2">
    <name type="scientific">Nocardioides kongjuensis</name>
    <dbReference type="NCBI Taxonomy" id="349522"/>
    <lineage>
        <taxon>Bacteria</taxon>
        <taxon>Bacillati</taxon>
        <taxon>Actinomycetota</taxon>
        <taxon>Actinomycetes</taxon>
        <taxon>Propionibacteriales</taxon>
        <taxon>Nocardioidaceae</taxon>
        <taxon>Nocardioides</taxon>
    </lineage>
</organism>
<dbReference type="AlphaFoldDB" id="A0A852RPW0"/>
<accession>A0A852RPW0</accession>
<proteinExistence type="predicted"/>
<dbReference type="EMBL" id="JACCBF010000001">
    <property type="protein sequence ID" value="NYD32739.1"/>
    <property type="molecule type" value="Genomic_DNA"/>
</dbReference>
<dbReference type="RefSeq" id="WP_179728879.1">
    <property type="nucleotide sequence ID" value="NZ_BAABEF010000001.1"/>
</dbReference>
<evidence type="ECO:0000313" key="1">
    <source>
        <dbReference type="EMBL" id="NYD32739.1"/>
    </source>
</evidence>
<protein>
    <submittedName>
        <fullName evidence="1">Uncharacterized protein</fullName>
    </submittedName>
</protein>
<dbReference type="Proteomes" id="UP000582231">
    <property type="component" value="Unassembled WGS sequence"/>
</dbReference>
<reference evidence="1 2" key="1">
    <citation type="submission" date="2020-07" db="EMBL/GenBank/DDBJ databases">
        <title>Sequencing the genomes of 1000 actinobacteria strains.</title>
        <authorList>
            <person name="Klenk H.-P."/>
        </authorList>
    </citation>
    <scope>NUCLEOTIDE SEQUENCE [LARGE SCALE GENOMIC DNA]</scope>
    <source>
        <strain evidence="1 2">DSM 19082</strain>
    </source>
</reference>
<sequence length="107" mass="11861">MAILRPGGADSTSGDDYDPFAPVEGDVIRLMAKEDVDCPLWHAGLLFSDAEEFIEFGAPPELARDLAAWAADRQANGRHVASDIEAAKLVERLSEAFDHRYRFVFRP</sequence>
<gene>
    <name evidence="1" type="ORF">BJ958_004285</name>
</gene>